<evidence type="ECO:0000313" key="2">
    <source>
        <dbReference type="EMBL" id="CAH9050606.1"/>
    </source>
</evidence>
<keyword evidence="3" id="KW-1185">Reference proteome</keyword>
<organism evidence="2 3">
    <name type="scientific">Cuscuta epithymum</name>
    <dbReference type="NCBI Taxonomy" id="186058"/>
    <lineage>
        <taxon>Eukaryota</taxon>
        <taxon>Viridiplantae</taxon>
        <taxon>Streptophyta</taxon>
        <taxon>Embryophyta</taxon>
        <taxon>Tracheophyta</taxon>
        <taxon>Spermatophyta</taxon>
        <taxon>Magnoliopsida</taxon>
        <taxon>eudicotyledons</taxon>
        <taxon>Gunneridae</taxon>
        <taxon>Pentapetalae</taxon>
        <taxon>asterids</taxon>
        <taxon>lamiids</taxon>
        <taxon>Solanales</taxon>
        <taxon>Convolvulaceae</taxon>
        <taxon>Cuscuteae</taxon>
        <taxon>Cuscuta</taxon>
        <taxon>Cuscuta subgen. Cuscuta</taxon>
    </lineage>
</organism>
<dbReference type="AlphaFoldDB" id="A0AAV0BY85"/>
<evidence type="ECO:0000256" key="1">
    <source>
        <dbReference type="SAM" id="MobiDB-lite"/>
    </source>
</evidence>
<feature type="region of interest" description="Disordered" evidence="1">
    <location>
        <begin position="74"/>
        <end position="96"/>
    </location>
</feature>
<dbReference type="EMBL" id="CAMAPF010000002">
    <property type="protein sequence ID" value="CAH9050606.1"/>
    <property type="molecule type" value="Genomic_DNA"/>
</dbReference>
<gene>
    <name evidence="2" type="ORF">CEPIT_LOCUS104</name>
</gene>
<accession>A0AAV0BY85</accession>
<proteinExistence type="predicted"/>
<dbReference type="Proteomes" id="UP001152523">
    <property type="component" value="Unassembled WGS sequence"/>
</dbReference>
<reference evidence="2" key="1">
    <citation type="submission" date="2022-07" db="EMBL/GenBank/DDBJ databases">
        <authorList>
            <person name="Macas J."/>
            <person name="Novak P."/>
            <person name="Neumann P."/>
        </authorList>
    </citation>
    <scope>NUCLEOTIDE SEQUENCE</scope>
</reference>
<dbReference type="PANTHER" id="PTHR33511">
    <property type="entry name" value="OS06G0632400 PROTEIN"/>
    <property type="match status" value="1"/>
</dbReference>
<name>A0AAV0BY85_9ASTE</name>
<evidence type="ECO:0000313" key="3">
    <source>
        <dbReference type="Proteomes" id="UP001152523"/>
    </source>
</evidence>
<sequence length="96" mass="11106">MGKKSGLISFLELLKLKKKKKTAQRAEEDQYGREEVFVKKAYRVWPSDEDRLNWVADPQIDAKATAFLFAKRQQQLRKSSGTNDNDKDDNNEDASK</sequence>
<protein>
    <submittedName>
        <fullName evidence="2">Uncharacterized protein</fullName>
    </submittedName>
</protein>
<comment type="caution">
    <text evidence="2">The sequence shown here is derived from an EMBL/GenBank/DDBJ whole genome shotgun (WGS) entry which is preliminary data.</text>
</comment>
<feature type="compositionally biased region" description="Acidic residues" evidence="1">
    <location>
        <begin position="86"/>
        <end position="96"/>
    </location>
</feature>